<dbReference type="AlphaFoldDB" id="A0AAN0RK38"/>
<sequence length="93" mass="10101">MTPDLAQTLAVKALAWMVGEDDLREVFLGASGASESDLRAGVSDPVFLASLLDFICMDDAWVTRFCDDVGIANYMDPMMARQALPGGEQVNWT</sequence>
<proteinExistence type="predicted"/>
<keyword evidence="2" id="KW-1185">Reference proteome</keyword>
<evidence type="ECO:0000313" key="2">
    <source>
        <dbReference type="Proteomes" id="UP000028680"/>
    </source>
</evidence>
<dbReference type="EMBL" id="CP003984">
    <property type="protein sequence ID" value="AII87726.1"/>
    <property type="molecule type" value="Genomic_DNA"/>
</dbReference>
<dbReference type="GeneID" id="93368801"/>
<dbReference type="KEGG" id="ptp:RCA23_c22020"/>
<dbReference type="Proteomes" id="UP000028680">
    <property type="component" value="Chromosome"/>
</dbReference>
<name>A0AAN0RK38_9RHOB</name>
<dbReference type="InterPro" id="IPR021955">
    <property type="entry name" value="DUF3572"/>
</dbReference>
<evidence type="ECO:0000313" key="1">
    <source>
        <dbReference type="EMBL" id="AII87726.1"/>
    </source>
</evidence>
<accession>A0AAN0RK38</accession>
<organism evidence="1 2">
    <name type="scientific">Planktomarina temperata RCA23</name>
    <dbReference type="NCBI Taxonomy" id="666509"/>
    <lineage>
        <taxon>Bacteria</taxon>
        <taxon>Pseudomonadati</taxon>
        <taxon>Pseudomonadota</taxon>
        <taxon>Alphaproteobacteria</taxon>
        <taxon>Rhodobacterales</taxon>
        <taxon>Paracoccaceae</taxon>
        <taxon>Planktomarina</taxon>
    </lineage>
</organism>
<protein>
    <recommendedName>
        <fullName evidence="3">DUF3572 domain-containing protein</fullName>
    </recommendedName>
</protein>
<dbReference type="RefSeq" id="WP_044050395.1">
    <property type="nucleotide sequence ID" value="NZ_CP003984.1"/>
</dbReference>
<gene>
    <name evidence="1" type="ORF">RCA23_c22020</name>
</gene>
<dbReference type="Pfam" id="PF12096">
    <property type="entry name" value="DUF3572"/>
    <property type="match status" value="1"/>
</dbReference>
<evidence type="ECO:0008006" key="3">
    <source>
        <dbReference type="Google" id="ProtNLM"/>
    </source>
</evidence>
<reference evidence="1 2" key="1">
    <citation type="journal article" date="2014" name="ISME J.">
        <title>Adaptation of an abundant Roseobacter RCA organism to pelagic systems revealed by genomic and transcriptomic analyses.</title>
        <authorList>
            <person name="Voget S."/>
            <person name="Wemheuer B."/>
            <person name="Brinkhoff T."/>
            <person name="Vollmers J."/>
            <person name="Dietrich S."/>
            <person name="Giebel H.A."/>
            <person name="Beardsley C."/>
            <person name="Sardemann C."/>
            <person name="Bakenhus I."/>
            <person name="Billerbeck S."/>
            <person name="Daniel R."/>
            <person name="Simon M."/>
        </authorList>
    </citation>
    <scope>NUCLEOTIDE SEQUENCE [LARGE SCALE GENOMIC DNA]</scope>
    <source>
        <strain evidence="1 2">RCA23</strain>
    </source>
</reference>